<name>A0A8A1M8F2_AJECA</name>
<gene>
    <name evidence="1" type="ORF">I7I51_05831</name>
</gene>
<evidence type="ECO:0000313" key="2">
    <source>
        <dbReference type="Proteomes" id="UP000663671"/>
    </source>
</evidence>
<dbReference type="EMBL" id="CP069110">
    <property type="protein sequence ID" value="QSS61023.1"/>
    <property type="molecule type" value="Genomic_DNA"/>
</dbReference>
<dbReference type="AlphaFoldDB" id="A0A8A1M8F2"/>
<accession>A0A8A1M8F2</accession>
<protein>
    <submittedName>
        <fullName evidence="1">Uncharacterized protein</fullName>
    </submittedName>
</protein>
<reference evidence="1" key="1">
    <citation type="submission" date="2021-01" db="EMBL/GenBank/DDBJ databases">
        <title>Chromosome-level genome assembly of a human fungal pathogen reveals clustering of transcriptionally co-regulated genes.</title>
        <authorList>
            <person name="Voorhies M."/>
            <person name="Cohen S."/>
            <person name="Shea T.P."/>
            <person name="Petrus S."/>
            <person name="Munoz J.F."/>
            <person name="Poplawski S."/>
            <person name="Goldman W.E."/>
            <person name="Michael T."/>
            <person name="Cuomo C.A."/>
            <person name="Sil A."/>
            <person name="Beyhan S."/>
        </authorList>
    </citation>
    <scope>NUCLEOTIDE SEQUENCE</scope>
    <source>
        <strain evidence="1">WU24</strain>
    </source>
</reference>
<proteinExistence type="predicted"/>
<sequence length="318" mass="34878">MFSSTGVPFATRSHPHTILQQASRCNAVALEVELEDYLVGVETSQTTEGCCSAGLCLFILRGHLLVGCLFIRFLPFIHAYHTTLHCHSHLSTKTQFAQNFVCHSLGWCFDRPCLELSELTQPASTTCIKPYDTGEDIQWFPEPIQGLCCKPDGKTYAALHCTSPNTPIIKREGAVAFPSKIISPPKVAFEAMYSTMDNVQDRVYWTSVHGETFIYAKGSIPSNAVSYAVAVTSLGPPLWNLITPSQTESRGYKSNIQVHGDGHVAIGLSLLWLLLSCAWNGYCIVSAGRVRNEPPAEQLELGSGNLERRAIVQMLDAG</sequence>
<evidence type="ECO:0000313" key="1">
    <source>
        <dbReference type="EMBL" id="QSS61023.1"/>
    </source>
</evidence>
<organism evidence="1 2">
    <name type="scientific">Ajellomyces capsulatus</name>
    <name type="common">Darling's disease fungus</name>
    <name type="synonym">Histoplasma capsulatum</name>
    <dbReference type="NCBI Taxonomy" id="5037"/>
    <lineage>
        <taxon>Eukaryota</taxon>
        <taxon>Fungi</taxon>
        <taxon>Dikarya</taxon>
        <taxon>Ascomycota</taxon>
        <taxon>Pezizomycotina</taxon>
        <taxon>Eurotiomycetes</taxon>
        <taxon>Eurotiomycetidae</taxon>
        <taxon>Onygenales</taxon>
        <taxon>Ajellomycetaceae</taxon>
        <taxon>Histoplasma</taxon>
    </lineage>
</organism>
<dbReference type="VEuPathDB" id="FungiDB:I7I51_05831"/>
<dbReference type="Proteomes" id="UP000663671">
    <property type="component" value="Chromosome 4"/>
</dbReference>
<dbReference type="OrthoDB" id="10611042at2759"/>